<evidence type="ECO:0000256" key="1">
    <source>
        <dbReference type="SAM" id="Phobius"/>
    </source>
</evidence>
<reference evidence="4 5" key="1">
    <citation type="submission" date="2020-07" db="EMBL/GenBank/DDBJ databases">
        <title>Genomic Encyclopedia of Type Strains, Phase IV (KMG-V): Genome sequencing to study the core and pangenomes of soil and plant-associated prokaryotes.</title>
        <authorList>
            <person name="Whitman W."/>
        </authorList>
    </citation>
    <scope>NUCLEOTIDE SEQUENCE [LARGE SCALE GENOMIC DNA]</scope>
    <source>
        <strain evidence="3 4">A1</strain>
        <strain evidence="2 5">A5</strain>
    </source>
</reference>
<gene>
    <name evidence="3" type="ORF">HNP86_001077</name>
    <name evidence="2" type="ORF">HNP88_000678</name>
</gene>
<organism evidence="3 4">
    <name type="scientific">Methanococcus maripaludis</name>
    <name type="common">Methanococcus deltae</name>
    <dbReference type="NCBI Taxonomy" id="39152"/>
    <lineage>
        <taxon>Archaea</taxon>
        <taxon>Methanobacteriati</taxon>
        <taxon>Methanobacteriota</taxon>
        <taxon>Methanomada group</taxon>
        <taxon>Methanococci</taxon>
        <taxon>Methanococcales</taxon>
        <taxon>Methanococcaceae</taxon>
        <taxon>Methanococcus</taxon>
    </lineage>
</organism>
<feature type="transmembrane region" description="Helical" evidence="1">
    <location>
        <begin position="7"/>
        <end position="35"/>
    </location>
</feature>
<feature type="transmembrane region" description="Helical" evidence="1">
    <location>
        <begin position="101"/>
        <end position="122"/>
    </location>
</feature>
<keyword evidence="1" id="KW-1133">Transmembrane helix</keyword>
<evidence type="ECO:0000313" key="3">
    <source>
        <dbReference type="EMBL" id="MBA2850946.1"/>
    </source>
</evidence>
<sequence>MSSVKTIALVGGILFAMAGLGSNLFTTIPIIGGIISAIGDTGANGFVVLCGFALLLMGGNVSLQRLLGVGLLLGAMAEPFVSAIVGSASSITLIGGLLEGAAQGTIVFVIQLVGLAMAYGISDGPDPRMIYRRRRSY</sequence>
<evidence type="ECO:0000313" key="5">
    <source>
        <dbReference type="Proteomes" id="UP000571854"/>
    </source>
</evidence>
<dbReference type="Proteomes" id="UP000564425">
    <property type="component" value="Unassembled WGS sequence"/>
</dbReference>
<feature type="transmembrane region" description="Helical" evidence="1">
    <location>
        <begin position="41"/>
        <end position="59"/>
    </location>
</feature>
<keyword evidence="1" id="KW-0472">Membrane</keyword>
<dbReference type="Proteomes" id="UP000571854">
    <property type="component" value="Unassembled WGS sequence"/>
</dbReference>
<name>A0A7J9NYY4_METMI</name>
<dbReference type="RefSeq" id="WP_181491968.1">
    <property type="nucleotide sequence ID" value="NZ_JACDUH010000001.1"/>
</dbReference>
<accession>A0A7J9NYY4</accession>
<feature type="transmembrane region" description="Helical" evidence="1">
    <location>
        <begin position="71"/>
        <end position="95"/>
    </location>
</feature>
<keyword evidence="1" id="KW-0812">Transmembrane</keyword>
<dbReference type="EMBL" id="JACDUJ010000001">
    <property type="protein sequence ID" value="MBA2846494.1"/>
    <property type="molecule type" value="Genomic_DNA"/>
</dbReference>
<evidence type="ECO:0000313" key="4">
    <source>
        <dbReference type="Proteomes" id="UP000564425"/>
    </source>
</evidence>
<protein>
    <submittedName>
        <fullName evidence="3">Uncharacterized protein</fullName>
    </submittedName>
</protein>
<comment type="caution">
    <text evidence="3">The sequence shown here is derived from an EMBL/GenBank/DDBJ whole genome shotgun (WGS) entry which is preliminary data.</text>
</comment>
<dbReference type="AlphaFoldDB" id="A0A7J9NYY4"/>
<dbReference type="EMBL" id="JACDUH010000001">
    <property type="protein sequence ID" value="MBA2850946.1"/>
    <property type="molecule type" value="Genomic_DNA"/>
</dbReference>
<proteinExistence type="predicted"/>
<evidence type="ECO:0000313" key="2">
    <source>
        <dbReference type="EMBL" id="MBA2846494.1"/>
    </source>
</evidence>